<dbReference type="Proteomes" id="UP001448207">
    <property type="component" value="Unassembled WGS sequence"/>
</dbReference>
<feature type="domain" description="PH" evidence="7">
    <location>
        <begin position="161"/>
        <end position="253"/>
    </location>
</feature>
<accession>A0ABR3AW32</accession>
<evidence type="ECO:0000256" key="4">
    <source>
        <dbReference type="ARBA" id="ARBA00023121"/>
    </source>
</evidence>
<gene>
    <name evidence="9" type="ORF">J3Q64DRAFT_1751313</name>
</gene>
<evidence type="ECO:0000256" key="1">
    <source>
        <dbReference type="ARBA" id="ARBA00008842"/>
    </source>
</evidence>
<keyword evidence="10" id="KW-1185">Reference proteome</keyword>
<organism evidence="9 10">
    <name type="scientific">Phycomyces blakesleeanus</name>
    <dbReference type="NCBI Taxonomy" id="4837"/>
    <lineage>
        <taxon>Eukaryota</taxon>
        <taxon>Fungi</taxon>
        <taxon>Fungi incertae sedis</taxon>
        <taxon>Mucoromycota</taxon>
        <taxon>Mucoromycotina</taxon>
        <taxon>Mucoromycetes</taxon>
        <taxon>Mucorales</taxon>
        <taxon>Phycomycetaceae</taxon>
        <taxon>Phycomyces</taxon>
    </lineage>
</organism>
<evidence type="ECO:0000259" key="7">
    <source>
        <dbReference type="PROSITE" id="PS50003"/>
    </source>
</evidence>
<evidence type="ECO:0000256" key="3">
    <source>
        <dbReference type="ARBA" id="ARBA00023055"/>
    </source>
</evidence>
<evidence type="ECO:0000313" key="10">
    <source>
        <dbReference type="Proteomes" id="UP001448207"/>
    </source>
</evidence>
<dbReference type="PANTHER" id="PTHR10972">
    <property type="entry name" value="OXYSTEROL-BINDING PROTEIN-RELATED"/>
    <property type="match status" value="1"/>
</dbReference>
<keyword evidence="4" id="KW-0446">Lipid-binding</keyword>
<evidence type="ECO:0000256" key="2">
    <source>
        <dbReference type="ARBA" id="ARBA00022448"/>
    </source>
</evidence>
<dbReference type="InterPro" id="IPR037239">
    <property type="entry name" value="OSBP_sf"/>
</dbReference>
<dbReference type="PANTHER" id="PTHR10972:SF203">
    <property type="entry name" value="OXYSTEROL-BINDING PROTEIN HOMOLOG 3"/>
    <property type="match status" value="1"/>
</dbReference>
<keyword evidence="2" id="KW-0813">Transport</keyword>
<feature type="region of interest" description="Disordered" evidence="6">
    <location>
        <begin position="49"/>
        <end position="69"/>
    </location>
</feature>
<sequence>MPEICIQPRDVYEHHINISNNGTCLHWEFSTKKKNIAFGLIYYPHPSSSPNISQREENEEDDEKDNSRSALALPDHLHIRIPKDIHEISYRNSLPVADKQSVTILPLSHVNSSAQTITGSHTVTEPGDYVLIFDNTFSFHASKVLSFTVTSDEDEPPASIISGMTGWLLKKRRKRMQGWAKRWFELSSTGVLSYSIDEKSIKRGSIHVNLSTLAIYPKQRTLHIDSGTVIYHLKALTAESFEAWIEAFRASRAICTSPSKAPGILVDGSWLLADGHISHSPAAPSFANTSQVQLNKSIAEISDEIKSLEQVILDFKNILDKSAAASTIEVVPSTPPPTIKKRFPFRRGSSGSSVLPFKIACPSLDIIAQQGILERLTQSVKALVVSRDAMLAALEEQQTLWDNSVQRSIPDDPRLLMPQEQYPGNRAPSFYSYQTSIRSELFYDAQDDFVLSEDEEEDAVVTHGSSDSEEEGCNTTDIDTLEETDKITNAFVELSQPDVQVVRRTRLPSTVVGNVSLLAILRKNIGKDLSTISMPVGINEPLNLLQRLCEELEYSELLEKASAQTESIDRLMYVAVFAVSGYSATNYRLGRKLFNPLMSETFECIRPDKGFRFISEKVSHSPAVMACHAESKSFQFWQTSLGKTKFWGKSMELIFKGAVHVTLTGHSDGVFSYTKPSSWLRNMMAGCKYLEHVGEMRVQNEVTGEYAIVTFKGATGGGFFGGLPTDRNSVVISCHGSDGQKLREVQGKWSEELWQMTGETKSRLWKSQPPPFEDNLSYYGFTQFAMELNEISSLEDAIPPTDTRLRPDQRLFEQGQVDEADDVKLRIEQQQRERRKDMELQGEQWNPLWFESHQDPNDPLGETWKYKGGYWEARRSKKWPSDMLTLW</sequence>
<comment type="similarity">
    <text evidence="1">Belongs to the OSBP family.</text>
</comment>
<dbReference type="Gene3D" id="2.60.120.680">
    <property type="entry name" value="GOLD domain"/>
    <property type="match status" value="1"/>
</dbReference>
<dbReference type="Pfam" id="PF15409">
    <property type="entry name" value="PH_8"/>
    <property type="match status" value="1"/>
</dbReference>
<dbReference type="InterPro" id="IPR001849">
    <property type="entry name" value="PH_domain"/>
</dbReference>
<dbReference type="InterPro" id="IPR041680">
    <property type="entry name" value="PH_8"/>
</dbReference>
<dbReference type="InterPro" id="IPR011993">
    <property type="entry name" value="PH-like_dom_sf"/>
</dbReference>
<dbReference type="SUPFAM" id="SSF50729">
    <property type="entry name" value="PH domain-like"/>
    <property type="match status" value="1"/>
</dbReference>
<keyword evidence="3" id="KW-0445">Lipid transport</keyword>
<evidence type="ECO:0000313" key="9">
    <source>
        <dbReference type="EMBL" id="KAL0083044.1"/>
    </source>
</evidence>
<evidence type="ECO:0000256" key="5">
    <source>
        <dbReference type="SAM" id="Coils"/>
    </source>
</evidence>
<evidence type="ECO:0000256" key="6">
    <source>
        <dbReference type="SAM" id="MobiDB-lite"/>
    </source>
</evidence>
<dbReference type="SMART" id="SM00233">
    <property type="entry name" value="PH"/>
    <property type="match status" value="1"/>
</dbReference>
<dbReference type="SUPFAM" id="SSF101576">
    <property type="entry name" value="Supernatant protein factor (SPF), C-terminal domain"/>
    <property type="match status" value="1"/>
</dbReference>
<keyword evidence="5" id="KW-0175">Coiled coil</keyword>
<proteinExistence type="inferred from homology"/>
<dbReference type="Gene3D" id="3.30.70.3490">
    <property type="match status" value="1"/>
</dbReference>
<dbReference type="PROSITE" id="PS50003">
    <property type="entry name" value="PH_DOMAIN"/>
    <property type="match status" value="1"/>
</dbReference>
<dbReference type="PROSITE" id="PS50866">
    <property type="entry name" value="GOLD"/>
    <property type="match status" value="1"/>
</dbReference>
<name>A0ABR3AW32_PHYBL</name>
<evidence type="ECO:0000259" key="8">
    <source>
        <dbReference type="PROSITE" id="PS50866"/>
    </source>
</evidence>
<dbReference type="SUPFAM" id="SSF144000">
    <property type="entry name" value="Oxysterol-binding protein-like"/>
    <property type="match status" value="1"/>
</dbReference>
<dbReference type="Pfam" id="PF01237">
    <property type="entry name" value="Oxysterol_BP"/>
    <property type="match status" value="1"/>
</dbReference>
<reference evidence="9 10" key="1">
    <citation type="submission" date="2024-04" db="EMBL/GenBank/DDBJ databases">
        <title>Symmetric and asymmetric DNA N6-adenine methylation regulates different biological responses in Mucorales.</title>
        <authorList>
            <consortium name="Lawrence Berkeley National Laboratory"/>
            <person name="Lax C."/>
            <person name="Mondo S.J."/>
            <person name="Osorio-Concepcion M."/>
            <person name="Muszewska A."/>
            <person name="Corrochano-Luque M."/>
            <person name="Gutierrez G."/>
            <person name="Riley R."/>
            <person name="Lipzen A."/>
            <person name="Guo J."/>
            <person name="Hundley H."/>
            <person name="Amirebrahimi M."/>
            <person name="Ng V."/>
            <person name="Lorenzo-Gutierrez D."/>
            <person name="Binder U."/>
            <person name="Yang J."/>
            <person name="Song Y."/>
            <person name="Canovas D."/>
            <person name="Navarro E."/>
            <person name="Freitag M."/>
            <person name="Gabaldon T."/>
            <person name="Grigoriev I.V."/>
            <person name="Corrochano L.M."/>
            <person name="Nicolas F.E."/>
            <person name="Garre V."/>
        </authorList>
    </citation>
    <scope>NUCLEOTIDE SEQUENCE [LARGE SCALE GENOMIC DNA]</scope>
    <source>
        <strain evidence="9 10">L51</strain>
    </source>
</reference>
<dbReference type="Gene3D" id="2.30.29.30">
    <property type="entry name" value="Pleckstrin-homology domain (PH domain)/Phosphotyrosine-binding domain (PTB)"/>
    <property type="match status" value="1"/>
</dbReference>
<dbReference type="InterPro" id="IPR036598">
    <property type="entry name" value="GOLD_dom_sf"/>
</dbReference>
<feature type="domain" description="GOLD" evidence="8">
    <location>
        <begin position="1"/>
        <end position="151"/>
    </location>
</feature>
<dbReference type="Pfam" id="PF13897">
    <property type="entry name" value="GOLD_2"/>
    <property type="match status" value="1"/>
</dbReference>
<protein>
    <submittedName>
        <fullName evidence="9">Oxysterol-binding protein-domain-containing protein</fullName>
    </submittedName>
</protein>
<dbReference type="InterPro" id="IPR009038">
    <property type="entry name" value="GOLD_dom"/>
</dbReference>
<dbReference type="InterPro" id="IPR000648">
    <property type="entry name" value="Oxysterol-bd"/>
</dbReference>
<comment type="caution">
    <text evidence="9">The sequence shown here is derived from an EMBL/GenBank/DDBJ whole genome shotgun (WGS) entry which is preliminary data.</text>
</comment>
<dbReference type="EMBL" id="JBCLYO010000014">
    <property type="protein sequence ID" value="KAL0083044.1"/>
    <property type="molecule type" value="Genomic_DNA"/>
</dbReference>
<feature type="coiled-coil region" evidence="5">
    <location>
        <begin position="291"/>
        <end position="318"/>
    </location>
</feature>
<dbReference type="Gene3D" id="2.40.160.120">
    <property type="match status" value="1"/>
</dbReference>